<protein>
    <submittedName>
        <fullName evidence="2">Uncharacterized protein</fullName>
    </submittedName>
</protein>
<reference evidence="2" key="1">
    <citation type="submission" date="2021-02" db="EMBL/GenBank/DDBJ databases">
        <authorList>
            <person name="Nowell W R."/>
        </authorList>
    </citation>
    <scope>NUCLEOTIDE SEQUENCE</scope>
</reference>
<gene>
    <name evidence="1" type="ORF">IZO911_LOCUS39913</name>
    <name evidence="2" type="ORF">KXQ929_LOCUS24417</name>
</gene>
<organism evidence="2 3">
    <name type="scientific">Adineta steineri</name>
    <dbReference type="NCBI Taxonomy" id="433720"/>
    <lineage>
        <taxon>Eukaryota</taxon>
        <taxon>Metazoa</taxon>
        <taxon>Spiralia</taxon>
        <taxon>Gnathifera</taxon>
        <taxon>Rotifera</taxon>
        <taxon>Eurotatoria</taxon>
        <taxon>Bdelloidea</taxon>
        <taxon>Adinetida</taxon>
        <taxon>Adinetidae</taxon>
        <taxon>Adineta</taxon>
    </lineage>
</organism>
<sequence length="82" mass="9594">MADMTKNADKLVHDFISISHECIPKIVKQNQESQHEKQVIDQTIPLNREEEVIIEVESPLKDILPQIHPELDLIMVKFVFYI</sequence>
<dbReference type="Proteomes" id="UP000663868">
    <property type="component" value="Unassembled WGS sequence"/>
</dbReference>
<evidence type="ECO:0000313" key="2">
    <source>
        <dbReference type="EMBL" id="CAF3930160.1"/>
    </source>
</evidence>
<accession>A0A819JMW2</accession>
<name>A0A819JMW2_9BILA</name>
<dbReference type="EMBL" id="CAJNOE010001277">
    <property type="protein sequence ID" value="CAF1408132.1"/>
    <property type="molecule type" value="Genomic_DNA"/>
</dbReference>
<dbReference type="Proteomes" id="UP000663860">
    <property type="component" value="Unassembled WGS sequence"/>
</dbReference>
<dbReference type="AlphaFoldDB" id="A0A819JMW2"/>
<evidence type="ECO:0000313" key="1">
    <source>
        <dbReference type="EMBL" id="CAF1408132.1"/>
    </source>
</evidence>
<comment type="caution">
    <text evidence="2">The sequence shown here is derived from an EMBL/GenBank/DDBJ whole genome shotgun (WGS) entry which is preliminary data.</text>
</comment>
<proteinExistence type="predicted"/>
<dbReference type="EMBL" id="CAJOBB010002025">
    <property type="protein sequence ID" value="CAF3930160.1"/>
    <property type="molecule type" value="Genomic_DNA"/>
</dbReference>
<evidence type="ECO:0000313" key="3">
    <source>
        <dbReference type="Proteomes" id="UP000663868"/>
    </source>
</evidence>